<dbReference type="EMBL" id="FQXI01000005">
    <property type="protein sequence ID" value="SHH25996.1"/>
    <property type="molecule type" value="Genomic_DNA"/>
</dbReference>
<dbReference type="PANTHER" id="PTHR38451:SF1">
    <property type="entry name" value="TRNA (ADENINE(22)-N(1))-METHYLTRANSFERASE"/>
    <property type="match status" value="1"/>
</dbReference>
<dbReference type="PIRSF" id="PIRSF018637">
    <property type="entry name" value="TrmK"/>
    <property type="match status" value="1"/>
</dbReference>
<name>A0A1M5RIL9_9FIRM</name>
<reference evidence="1 2" key="1">
    <citation type="submission" date="2016-11" db="EMBL/GenBank/DDBJ databases">
        <authorList>
            <person name="Jaros S."/>
            <person name="Januszkiewicz K."/>
            <person name="Wedrychowicz H."/>
        </authorList>
    </citation>
    <scope>NUCLEOTIDE SEQUENCE [LARGE SCALE GENOMIC DNA]</scope>
    <source>
        <strain evidence="1 2">DSM 21120</strain>
    </source>
</reference>
<dbReference type="PANTHER" id="PTHR38451">
    <property type="entry name" value="TRNA (ADENINE(22)-N(1))-METHYLTRANSFERASE"/>
    <property type="match status" value="1"/>
</dbReference>
<dbReference type="SUPFAM" id="SSF53335">
    <property type="entry name" value="S-adenosyl-L-methionine-dependent methyltransferases"/>
    <property type="match status" value="1"/>
</dbReference>
<evidence type="ECO:0000313" key="2">
    <source>
        <dbReference type="Proteomes" id="UP000184032"/>
    </source>
</evidence>
<dbReference type="GO" id="GO:0160105">
    <property type="term" value="F:tRNA (adenine(22)-N1)-methyltransferase activity"/>
    <property type="evidence" value="ECO:0007669"/>
    <property type="project" value="InterPro"/>
</dbReference>
<dbReference type="STRING" id="1120995.SAMN02745245_00921"/>
<dbReference type="Gene3D" id="3.40.50.150">
    <property type="entry name" value="Vaccinia Virus protein VP39"/>
    <property type="match status" value="1"/>
</dbReference>
<evidence type="ECO:0000313" key="1">
    <source>
        <dbReference type="EMBL" id="SHH25996.1"/>
    </source>
</evidence>
<accession>A0A1M5RIL9</accession>
<protein>
    <submittedName>
        <fullName evidence="1">tRNA (Adenine22-N1)-methyltransferase</fullName>
    </submittedName>
</protein>
<proteinExistence type="predicted"/>
<organism evidence="1 2">
    <name type="scientific">Anaerosphaera aminiphila DSM 21120</name>
    <dbReference type="NCBI Taxonomy" id="1120995"/>
    <lineage>
        <taxon>Bacteria</taxon>
        <taxon>Bacillati</taxon>
        <taxon>Bacillota</taxon>
        <taxon>Tissierellia</taxon>
        <taxon>Tissierellales</taxon>
        <taxon>Peptoniphilaceae</taxon>
        <taxon>Anaerosphaera</taxon>
    </lineage>
</organism>
<keyword evidence="1" id="KW-0489">Methyltransferase</keyword>
<gene>
    <name evidence="1" type="ORF">SAMN02745245_00921</name>
</gene>
<dbReference type="InterPro" id="IPR029063">
    <property type="entry name" value="SAM-dependent_MTases_sf"/>
</dbReference>
<dbReference type="Pfam" id="PF12847">
    <property type="entry name" value="Methyltransf_18"/>
    <property type="match status" value="1"/>
</dbReference>
<keyword evidence="1" id="KW-0808">Transferase</keyword>
<dbReference type="InterPro" id="IPR006901">
    <property type="entry name" value="TrmK"/>
</dbReference>
<dbReference type="GO" id="GO:0032259">
    <property type="term" value="P:methylation"/>
    <property type="evidence" value="ECO:0007669"/>
    <property type="project" value="UniProtKB-KW"/>
</dbReference>
<dbReference type="RefSeq" id="WP_073184194.1">
    <property type="nucleotide sequence ID" value="NZ_FQXI01000005.1"/>
</dbReference>
<dbReference type="OrthoDB" id="5881184at2"/>
<sequence>MDISNRLKTIAEMVDKGSKVADIGTDHGLIPNFLVNENISDFVICSDISEDSLNKSISLVKDMHNEEKVFPRVGNGLEVLSESEVDTVIIAGMGGQLISDILKKDIELVKNFKRLILQPMQGQHLLRKYLYENNFKIVNEEIIFEDNRFFEIIVAYYREDKNLVEEIFYTVPKTLYDEKAPILKEFLNNKIKYNENIINAIKGEELTAKSKSRIGDLLSENREYRRLICNIE</sequence>
<keyword evidence="2" id="KW-1185">Reference proteome</keyword>
<dbReference type="AlphaFoldDB" id="A0A1M5RIL9"/>
<dbReference type="Proteomes" id="UP000184032">
    <property type="component" value="Unassembled WGS sequence"/>
</dbReference>